<dbReference type="EC" id="5.4.99.25" evidence="5"/>
<evidence type="ECO:0000256" key="2">
    <source>
        <dbReference type="ARBA" id="ARBA00005642"/>
    </source>
</evidence>
<evidence type="ECO:0000259" key="6">
    <source>
        <dbReference type="Pfam" id="PF01509"/>
    </source>
</evidence>
<evidence type="ECO:0000256" key="5">
    <source>
        <dbReference type="HAMAP-Rule" id="MF_01080"/>
    </source>
</evidence>
<dbReference type="PANTHER" id="PTHR13767">
    <property type="entry name" value="TRNA-PSEUDOURIDINE SYNTHASE"/>
    <property type="match status" value="1"/>
</dbReference>
<proteinExistence type="inferred from homology"/>
<protein>
    <recommendedName>
        <fullName evidence="5">tRNA pseudouridine synthase B</fullName>
        <ecNumber evidence="5">5.4.99.25</ecNumber>
    </recommendedName>
    <alternativeName>
        <fullName evidence="5">tRNA pseudouridine(55) synthase</fullName>
        <shortName evidence="5">Psi55 synthase</shortName>
    </alternativeName>
    <alternativeName>
        <fullName evidence="5">tRNA pseudouridylate synthase</fullName>
    </alternativeName>
    <alternativeName>
        <fullName evidence="5">tRNA-uridine isomerase</fullName>
    </alternativeName>
</protein>
<evidence type="ECO:0000259" key="7">
    <source>
        <dbReference type="Pfam" id="PF16198"/>
    </source>
</evidence>
<feature type="domain" description="Pseudouridine synthase II N-terminal" evidence="6">
    <location>
        <begin position="23"/>
        <end position="172"/>
    </location>
</feature>
<dbReference type="Pfam" id="PF16198">
    <property type="entry name" value="TruB_C_2"/>
    <property type="match status" value="1"/>
</dbReference>
<evidence type="ECO:0000313" key="8">
    <source>
        <dbReference type="EMBL" id="TGJ76640.1"/>
    </source>
</evidence>
<keyword evidence="3 5" id="KW-0819">tRNA processing</keyword>
<dbReference type="GO" id="GO:1990481">
    <property type="term" value="P:mRNA pseudouridine synthesis"/>
    <property type="evidence" value="ECO:0007669"/>
    <property type="project" value="TreeGrafter"/>
</dbReference>
<evidence type="ECO:0000256" key="1">
    <source>
        <dbReference type="ARBA" id="ARBA00000385"/>
    </source>
</evidence>
<organism evidence="8 9">
    <name type="scientific">Caproiciproducens galactitolivorans</name>
    <dbReference type="NCBI Taxonomy" id="642589"/>
    <lineage>
        <taxon>Bacteria</taxon>
        <taxon>Bacillati</taxon>
        <taxon>Bacillota</taxon>
        <taxon>Clostridia</taxon>
        <taxon>Eubacteriales</taxon>
        <taxon>Acutalibacteraceae</taxon>
        <taxon>Caproiciproducens</taxon>
    </lineage>
</organism>
<dbReference type="SUPFAM" id="SSF55120">
    <property type="entry name" value="Pseudouridine synthase"/>
    <property type="match status" value="1"/>
</dbReference>
<dbReference type="InterPro" id="IPR020103">
    <property type="entry name" value="PsdUridine_synth_cat_dom_sf"/>
</dbReference>
<dbReference type="OrthoDB" id="9802309at2"/>
<keyword evidence="4 5" id="KW-0413">Isomerase</keyword>
<dbReference type="InterPro" id="IPR002501">
    <property type="entry name" value="PsdUridine_synth_N"/>
</dbReference>
<comment type="catalytic activity">
    <reaction evidence="1 5">
        <text>uridine(55) in tRNA = pseudouridine(55) in tRNA</text>
        <dbReference type="Rhea" id="RHEA:42532"/>
        <dbReference type="Rhea" id="RHEA-COMP:10101"/>
        <dbReference type="Rhea" id="RHEA-COMP:10102"/>
        <dbReference type="ChEBI" id="CHEBI:65314"/>
        <dbReference type="ChEBI" id="CHEBI:65315"/>
        <dbReference type="EC" id="5.4.99.25"/>
    </reaction>
</comment>
<comment type="function">
    <text evidence="5">Responsible for synthesis of pseudouridine from uracil-55 in the psi GC loop of transfer RNAs.</text>
</comment>
<dbReference type="RefSeq" id="WP_135658826.1">
    <property type="nucleotide sequence ID" value="NZ_SRMQ01000004.1"/>
</dbReference>
<evidence type="ECO:0000256" key="4">
    <source>
        <dbReference type="ARBA" id="ARBA00023235"/>
    </source>
</evidence>
<name>A0A4Z0YCG5_9FIRM</name>
<dbReference type="InterPro" id="IPR032819">
    <property type="entry name" value="TruB_C"/>
</dbReference>
<comment type="similarity">
    <text evidence="2 5">Belongs to the pseudouridine synthase TruB family. Type 1 subfamily.</text>
</comment>
<dbReference type="Proteomes" id="UP000297714">
    <property type="component" value="Unassembled WGS sequence"/>
</dbReference>
<evidence type="ECO:0000256" key="3">
    <source>
        <dbReference type="ARBA" id="ARBA00022694"/>
    </source>
</evidence>
<dbReference type="Pfam" id="PF01509">
    <property type="entry name" value="TruB_N"/>
    <property type="match status" value="1"/>
</dbReference>
<feature type="active site" description="Nucleophile" evidence="5">
    <location>
        <position position="38"/>
    </location>
</feature>
<gene>
    <name evidence="5 8" type="primary">truB</name>
    <name evidence="8" type="ORF">CAGA_11820</name>
</gene>
<comment type="caution">
    <text evidence="8">The sequence shown here is derived from an EMBL/GenBank/DDBJ whole genome shotgun (WGS) entry which is preliminary data.</text>
</comment>
<dbReference type="CDD" id="cd02573">
    <property type="entry name" value="PseudoU_synth_EcTruB"/>
    <property type="match status" value="1"/>
</dbReference>
<dbReference type="HAMAP" id="MF_01080">
    <property type="entry name" value="TruB_bact"/>
    <property type="match status" value="1"/>
</dbReference>
<dbReference type="AlphaFoldDB" id="A0A4Z0YCG5"/>
<dbReference type="Gene3D" id="3.30.2350.10">
    <property type="entry name" value="Pseudouridine synthase"/>
    <property type="match status" value="1"/>
</dbReference>
<dbReference type="GO" id="GO:0160148">
    <property type="term" value="F:tRNA pseudouridine(55) synthase activity"/>
    <property type="evidence" value="ECO:0007669"/>
    <property type="project" value="UniProtKB-EC"/>
</dbReference>
<evidence type="ECO:0000313" key="9">
    <source>
        <dbReference type="Proteomes" id="UP000297714"/>
    </source>
</evidence>
<dbReference type="EMBL" id="SRMQ01000004">
    <property type="protein sequence ID" value="TGJ76640.1"/>
    <property type="molecule type" value="Genomic_DNA"/>
</dbReference>
<sequence>MNGVIVLDKPRDFTSFDVVAVMRRLCGEKKIGHTGTLDPMATGVLPLLLGKATRAASLLTDTDKEYAAGFALGYSTDTQDSTGKKQQESAKKVTREQIEAVLPYFRGNIFQLPPMYSAVQVNGQRLYNLARQGVEVEREKRPVTVYRLELTDFDKNTQSGGLLVRCSKGTYIRTLCADIGEKLGTFGVMTSLRRTSAAGFTLAQAITLDEARVLSVQGSLSKKLLPVESLFLHFPAVRVTGAQANRFRNGGGLSLDRTSISPRARENGAVFRVLSPNGVFLGLGNVDTGKAELCVLRLFCDSMDKTDGAKTK</sequence>
<keyword evidence="9" id="KW-1185">Reference proteome</keyword>
<feature type="domain" description="tRNA pseudouridylate synthase B C-terminal" evidence="7">
    <location>
        <begin position="173"/>
        <end position="230"/>
    </location>
</feature>
<reference evidence="8 9" key="1">
    <citation type="submission" date="2019-04" db="EMBL/GenBank/DDBJ databases">
        <authorList>
            <person name="Poehlein A."/>
            <person name="Bengelsdorf F.R."/>
            <person name="Duerre P."/>
            <person name="Daniel R."/>
        </authorList>
    </citation>
    <scope>NUCLEOTIDE SEQUENCE [LARGE SCALE GENOMIC DNA]</scope>
    <source>
        <strain evidence="8 9">BS-1</strain>
    </source>
</reference>
<dbReference type="GO" id="GO:0031119">
    <property type="term" value="P:tRNA pseudouridine synthesis"/>
    <property type="evidence" value="ECO:0007669"/>
    <property type="project" value="UniProtKB-UniRule"/>
</dbReference>
<dbReference type="PANTHER" id="PTHR13767:SF2">
    <property type="entry name" value="PSEUDOURIDYLATE SYNTHASE TRUB1"/>
    <property type="match status" value="1"/>
</dbReference>
<accession>A0A4Z0YCG5</accession>
<dbReference type="GO" id="GO:0003723">
    <property type="term" value="F:RNA binding"/>
    <property type="evidence" value="ECO:0007669"/>
    <property type="project" value="InterPro"/>
</dbReference>
<dbReference type="InterPro" id="IPR014780">
    <property type="entry name" value="tRNA_psdUridine_synth_TruB"/>
</dbReference>
<dbReference type="NCBIfam" id="TIGR00431">
    <property type="entry name" value="TruB"/>
    <property type="match status" value="1"/>
</dbReference>